<protein>
    <submittedName>
        <fullName evidence="2">Uncharacterized protein</fullName>
    </submittedName>
</protein>
<sequence>MFGYRILPSNPIRNTLISSSVSQSGFGSDTESDLELGQSLIPEPPQALRTSFPENRSLDTHPLKCWPTGTRESNTGSENKELIESFRSDGRDSYLDMWKNAVDRERKEIELKIGENTFAWRHWKSGDLKS</sequence>
<gene>
    <name evidence="2" type="ORF">CJ030_MR6G016558</name>
</gene>
<feature type="region of interest" description="Disordered" evidence="1">
    <location>
        <begin position="19"/>
        <end position="79"/>
    </location>
</feature>
<feature type="compositionally biased region" description="Low complexity" evidence="1">
    <location>
        <begin position="19"/>
        <end position="28"/>
    </location>
</feature>
<evidence type="ECO:0000256" key="1">
    <source>
        <dbReference type="SAM" id="MobiDB-lite"/>
    </source>
</evidence>
<keyword evidence="3" id="KW-1185">Reference proteome</keyword>
<dbReference type="EMBL" id="RXIC02000024">
    <property type="protein sequence ID" value="KAB1209339.1"/>
    <property type="molecule type" value="Genomic_DNA"/>
</dbReference>
<proteinExistence type="predicted"/>
<evidence type="ECO:0000313" key="3">
    <source>
        <dbReference type="Proteomes" id="UP000516437"/>
    </source>
</evidence>
<accession>A0A6A1V906</accession>
<evidence type="ECO:0000313" key="2">
    <source>
        <dbReference type="EMBL" id="KAB1209339.1"/>
    </source>
</evidence>
<dbReference type="AlphaFoldDB" id="A0A6A1V906"/>
<organism evidence="2 3">
    <name type="scientific">Morella rubra</name>
    <name type="common">Chinese bayberry</name>
    <dbReference type="NCBI Taxonomy" id="262757"/>
    <lineage>
        <taxon>Eukaryota</taxon>
        <taxon>Viridiplantae</taxon>
        <taxon>Streptophyta</taxon>
        <taxon>Embryophyta</taxon>
        <taxon>Tracheophyta</taxon>
        <taxon>Spermatophyta</taxon>
        <taxon>Magnoliopsida</taxon>
        <taxon>eudicotyledons</taxon>
        <taxon>Gunneridae</taxon>
        <taxon>Pentapetalae</taxon>
        <taxon>rosids</taxon>
        <taxon>fabids</taxon>
        <taxon>Fagales</taxon>
        <taxon>Myricaceae</taxon>
        <taxon>Morella</taxon>
    </lineage>
</organism>
<name>A0A6A1V906_9ROSI</name>
<dbReference type="Proteomes" id="UP000516437">
    <property type="component" value="Chromosome 6"/>
</dbReference>
<reference evidence="2 3" key="1">
    <citation type="journal article" date="2019" name="Plant Biotechnol. J.">
        <title>The red bayberry genome and genetic basis of sex determination.</title>
        <authorList>
            <person name="Jia H.M."/>
            <person name="Jia H.J."/>
            <person name="Cai Q.L."/>
            <person name="Wang Y."/>
            <person name="Zhao H.B."/>
            <person name="Yang W.F."/>
            <person name="Wang G.Y."/>
            <person name="Li Y.H."/>
            <person name="Zhan D.L."/>
            <person name="Shen Y.T."/>
            <person name="Niu Q.F."/>
            <person name="Chang L."/>
            <person name="Qiu J."/>
            <person name="Zhao L."/>
            <person name="Xie H.B."/>
            <person name="Fu W.Y."/>
            <person name="Jin J."/>
            <person name="Li X.W."/>
            <person name="Jiao Y."/>
            <person name="Zhou C.C."/>
            <person name="Tu T."/>
            <person name="Chai C.Y."/>
            <person name="Gao J.L."/>
            <person name="Fan L.J."/>
            <person name="van de Weg E."/>
            <person name="Wang J.Y."/>
            <person name="Gao Z.S."/>
        </authorList>
    </citation>
    <scope>NUCLEOTIDE SEQUENCE [LARGE SCALE GENOMIC DNA]</scope>
    <source>
        <tissue evidence="2">Leaves</tissue>
    </source>
</reference>
<comment type="caution">
    <text evidence="2">The sequence shown here is derived from an EMBL/GenBank/DDBJ whole genome shotgun (WGS) entry which is preliminary data.</text>
</comment>